<comment type="subcellular location">
    <subcellularLocation>
        <location evidence="1">Membrane</location>
        <topology evidence="1">Multi-pass membrane protein</topology>
    </subcellularLocation>
</comment>
<feature type="transmembrane region" description="Helical" evidence="8">
    <location>
        <begin position="87"/>
        <end position="108"/>
    </location>
</feature>
<dbReference type="Proteomes" id="UP000663854">
    <property type="component" value="Unassembled WGS sequence"/>
</dbReference>
<organism evidence="10 12">
    <name type="scientific">Rotaria sordida</name>
    <dbReference type="NCBI Taxonomy" id="392033"/>
    <lineage>
        <taxon>Eukaryota</taxon>
        <taxon>Metazoa</taxon>
        <taxon>Spiralia</taxon>
        <taxon>Gnathifera</taxon>
        <taxon>Rotifera</taxon>
        <taxon>Eurotatoria</taxon>
        <taxon>Bdelloidea</taxon>
        <taxon>Philodinida</taxon>
        <taxon>Philodinidae</taxon>
        <taxon>Rotaria</taxon>
    </lineage>
</organism>
<comment type="caution">
    <text evidence="10">The sequence shown here is derived from an EMBL/GenBank/DDBJ whole genome shotgun (WGS) entry which is preliminary data.</text>
</comment>
<feature type="transmembrane region" description="Helical" evidence="8">
    <location>
        <begin position="197"/>
        <end position="214"/>
    </location>
</feature>
<proteinExistence type="predicted"/>
<keyword evidence="4" id="KW-0297">G-protein coupled receptor</keyword>
<evidence type="ECO:0000313" key="10">
    <source>
        <dbReference type="EMBL" id="CAF1443244.1"/>
    </source>
</evidence>
<gene>
    <name evidence="11" type="ORF">JXQ802_LOCUS52568</name>
    <name evidence="10" type="ORF">PYM288_LOCUS36232</name>
</gene>
<protein>
    <recommendedName>
        <fullName evidence="9">G-protein coupled receptors family 1 profile domain-containing protein</fullName>
    </recommendedName>
</protein>
<evidence type="ECO:0000313" key="13">
    <source>
        <dbReference type="Proteomes" id="UP000663870"/>
    </source>
</evidence>
<dbReference type="PANTHER" id="PTHR24243">
    <property type="entry name" value="G-PROTEIN COUPLED RECEPTOR"/>
    <property type="match status" value="1"/>
</dbReference>
<evidence type="ECO:0000313" key="11">
    <source>
        <dbReference type="EMBL" id="CAF1636510.1"/>
    </source>
</evidence>
<dbReference type="GO" id="GO:0005886">
    <property type="term" value="C:plasma membrane"/>
    <property type="evidence" value="ECO:0007669"/>
    <property type="project" value="TreeGrafter"/>
</dbReference>
<dbReference type="AlphaFoldDB" id="A0A815P2G2"/>
<sequence length="351" mass="41035">MNSSCYITADSKIILSFFIIGFFLSIIGCILNLCSCLLFIRTKSLFNTPYAIFIIALSLVDIIKIIAEYFIHLLFIYIQHPYFVCSITWFLTMTSENISYAFLGALGIERNLKVWAIDRRWLITRQRACLITLFIVLFIIIYNHPFLFWPSDVSYCYFLLFNHITIYTCNNANYYAYGYSFSLTKLLLIENMGLNNIILPLIIILTNIILVIGLKRRNYQRRHHLGTNKINDWRERSILIYMLLSSITFIILTLPVGILFVWGIIFGKQIPTNNFVLICDLMEIIHHCSHFPILLMTSSKIRRKVCEYRYKQGRNISFGSRSRSQTQSSNHHDRCLTIFRLCLIDLSSDPS</sequence>
<accession>A0A815P2G2</accession>
<keyword evidence="2 8" id="KW-0812">Transmembrane</keyword>
<evidence type="ECO:0000256" key="5">
    <source>
        <dbReference type="ARBA" id="ARBA00023136"/>
    </source>
</evidence>
<dbReference type="SUPFAM" id="SSF81321">
    <property type="entry name" value="Family A G protein-coupled receptor-like"/>
    <property type="match status" value="1"/>
</dbReference>
<evidence type="ECO:0000256" key="8">
    <source>
        <dbReference type="SAM" id="Phobius"/>
    </source>
</evidence>
<feature type="transmembrane region" description="Helical" evidence="8">
    <location>
        <begin position="238"/>
        <end position="263"/>
    </location>
</feature>
<keyword evidence="5 8" id="KW-0472">Membrane</keyword>
<feature type="transmembrane region" description="Helical" evidence="8">
    <location>
        <begin position="13"/>
        <end position="40"/>
    </location>
</feature>
<evidence type="ECO:0000256" key="6">
    <source>
        <dbReference type="ARBA" id="ARBA00023170"/>
    </source>
</evidence>
<feature type="domain" description="G-protein coupled receptors family 1 profile" evidence="9">
    <location>
        <begin position="31"/>
        <end position="294"/>
    </location>
</feature>
<keyword evidence="3 8" id="KW-1133">Transmembrane helix</keyword>
<keyword evidence="6" id="KW-0675">Receptor</keyword>
<dbReference type="Gene3D" id="1.20.1070.10">
    <property type="entry name" value="Rhodopsin 7-helix transmembrane proteins"/>
    <property type="match status" value="1"/>
</dbReference>
<evidence type="ECO:0000256" key="7">
    <source>
        <dbReference type="ARBA" id="ARBA00023224"/>
    </source>
</evidence>
<evidence type="ECO:0000256" key="3">
    <source>
        <dbReference type="ARBA" id="ARBA00022989"/>
    </source>
</evidence>
<dbReference type="PANTHER" id="PTHR24243:SF233">
    <property type="entry name" value="THYROTROPIN-RELEASING HORMONE RECEPTOR"/>
    <property type="match status" value="1"/>
</dbReference>
<keyword evidence="13" id="KW-1185">Reference proteome</keyword>
<evidence type="ECO:0000256" key="2">
    <source>
        <dbReference type="ARBA" id="ARBA00022692"/>
    </source>
</evidence>
<dbReference type="InterPro" id="IPR017452">
    <property type="entry name" value="GPCR_Rhodpsn_7TM"/>
</dbReference>
<dbReference type="EMBL" id="CAJNOH010006860">
    <property type="protein sequence ID" value="CAF1443244.1"/>
    <property type="molecule type" value="Genomic_DNA"/>
</dbReference>
<evidence type="ECO:0000256" key="4">
    <source>
        <dbReference type="ARBA" id="ARBA00023040"/>
    </source>
</evidence>
<feature type="transmembrane region" description="Helical" evidence="8">
    <location>
        <begin position="52"/>
        <end position="75"/>
    </location>
</feature>
<evidence type="ECO:0000313" key="12">
    <source>
        <dbReference type="Proteomes" id="UP000663854"/>
    </source>
</evidence>
<evidence type="ECO:0000256" key="1">
    <source>
        <dbReference type="ARBA" id="ARBA00004141"/>
    </source>
</evidence>
<dbReference type="Proteomes" id="UP000663870">
    <property type="component" value="Unassembled WGS sequence"/>
</dbReference>
<evidence type="ECO:0000259" key="9">
    <source>
        <dbReference type="PROSITE" id="PS50262"/>
    </source>
</evidence>
<feature type="transmembrane region" description="Helical" evidence="8">
    <location>
        <begin position="128"/>
        <end position="149"/>
    </location>
</feature>
<dbReference type="GO" id="GO:0004930">
    <property type="term" value="F:G protein-coupled receptor activity"/>
    <property type="evidence" value="ECO:0007669"/>
    <property type="project" value="UniProtKB-KW"/>
</dbReference>
<dbReference type="EMBL" id="CAJNOL010008471">
    <property type="protein sequence ID" value="CAF1636510.1"/>
    <property type="molecule type" value="Genomic_DNA"/>
</dbReference>
<keyword evidence="7" id="KW-0807">Transducer</keyword>
<reference evidence="10" key="1">
    <citation type="submission" date="2021-02" db="EMBL/GenBank/DDBJ databases">
        <authorList>
            <person name="Nowell W R."/>
        </authorList>
    </citation>
    <scope>NUCLEOTIDE SEQUENCE</scope>
</reference>
<name>A0A815P2G2_9BILA</name>
<dbReference type="PROSITE" id="PS50262">
    <property type="entry name" value="G_PROTEIN_RECEP_F1_2"/>
    <property type="match status" value="1"/>
</dbReference>